<reference evidence="1" key="1">
    <citation type="submission" date="2020-10" db="EMBL/GenBank/DDBJ databases">
        <title>High-Quality Genome Resource of Clonostachys rosea strain S41 by Oxford Nanopore Long-Read Sequencing.</title>
        <authorList>
            <person name="Wang H."/>
        </authorList>
    </citation>
    <scope>NUCLEOTIDE SEQUENCE</scope>
    <source>
        <strain evidence="1">S41</strain>
    </source>
</reference>
<gene>
    <name evidence="1" type="ORF">IM811_001618</name>
</gene>
<protein>
    <submittedName>
        <fullName evidence="1">Uncharacterized protein</fullName>
    </submittedName>
</protein>
<sequence length="125" mass="14156">MIDLFWLHTVTPSGMHRRPPRGAQTPSRKPFLPAASDNPIWCLRALQDNKKVQSQSAVSMQLARAVERHRVLALLSTVQIDRVFELGWPLLPRQMNSLLFIPSTLHSQLFQLLEDTATPDTPPNP</sequence>
<name>A0A8H7NPA4_BIOOC</name>
<evidence type="ECO:0000313" key="2">
    <source>
        <dbReference type="Proteomes" id="UP000616885"/>
    </source>
</evidence>
<organism evidence="1 2">
    <name type="scientific">Bionectria ochroleuca</name>
    <name type="common">Gliocladium roseum</name>
    <dbReference type="NCBI Taxonomy" id="29856"/>
    <lineage>
        <taxon>Eukaryota</taxon>
        <taxon>Fungi</taxon>
        <taxon>Dikarya</taxon>
        <taxon>Ascomycota</taxon>
        <taxon>Pezizomycotina</taxon>
        <taxon>Sordariomycetes</taxon>
        <taxon>Hypocreomycetidae</taxon>
        <taxon>Hypocreales</taxon>
        <taxon>Bionectriaceae</taxon>
        <taxon>Clonostachys</taxon>
    </lineage>
</organism>
<accession>A0A8H7NPA4</accession>
<dbReference type="Proteomes" id="UP000616885">
    <property type="component" value="Unassembled WGS sequence"/>
</dbReference>
<dbReference type="AlphaFoldDB" id="A0A8H7NPA4"/>
<proteinExistence type="predicted"/>
<dbReference type="EMBL" id="JADCTT010000001">
    <property type="protein sequence ID" value="KAF9759924.1"/>
    <property type="molecule type" value="Genomic_DNA"/>
</dbReference>
<evidence type="ECO:0000313" key="1">
    <source>
        <dbReference type="EMBL" id="KAF9759924.1"/>
    </source>
</evidence>
<comment type="caution">
    <text evidence="1">The sequence shown here is derived from an EMBL/GenBank/DDBJ whole genome shotgun (WGS) entry which is preliminary data.</text>
</comment>